<dbReference type="AlphaFoldDB" id="A0AAD1Y666"/>
<evidence type="ECO:0000256" key="1">
    <source>
        <dbReference type="SAM" id="Phobius"/>
    </source>
</evidence>
<sequence length="90" mass="10166">MSVDFSLCSFWIFSCALMSFWLFSLRMILSWSPFLSRSSWMILQETTSYSLQAKFRIGTNEGLVLAMSSNGAATLSKYGAYNSEAAMFLE</sequence>
<evidence type="ECO:0000313" key="2">
    <source>
        <dbReference type="EMBL" id="CAI2386096.1"/>
    </source>
</evidence>
<feature type="transmembrane region" description="Helical" evidence="1">
    <location>
        <begin position="6"/>
        <end position="29"/>
    </location>
</feature>
<keyword evidence="1" id="KW-1133">Transmembrane helix</keyword>
<protein>
    <submittedName>
        <fullName evidence="2">Uncharacterized protein</fullName>
    </submittedName>
</protein>
<proteinExistence type="predicted"/>
<evidence type="ECO:0000313" key="3">
    <source>
        <dbReference type="Proteomes" id="UP001295684"/>
    </source>
</evidence>
<gene>
    <name evidence="2" type="ORF">ECRASSUSDP1_LOCUS27698</name>
</gene>
<accession>A0AAD1Y666</accession>
<comment type="caution">
    <text evidence="2">The sequence shown here is derived from an EMBL/GenBank/DDBJ whole genome shotgun (WGS) entry which is preliminary data.</text>
</comment>
<keyword evidence="3" id="KW-1185">Reference proteome</keyword>
<dbReference type="Proteomes" id="UP001295684">
    <property type="component" value="Unassembled WGS sequence"/>
</dbReference>
<keyword evidence="1" id="KW-0812">Transmembrane</keyword>
<dbReference type="EMBL" id="CAMPGE010028579">
    <property type="protein sequence ID" value="CAI2386096.1"/>
    <property type="molecule type" value="Genomic_DNA"/>
</dbReference>
<organism evidence="2 3">
    <name type="scientific">Euplotes crassus</name>
    <dbReference type="NCBI Taxonomy" id="5936"/>
    <lineage>
        <taxon>Eukaryota</taxon>
        <taxon>Sar</taxon>
        <taxon>Alveolata</taxon>
        <taxon>Ciliophora</taxon>
        <taxon>Intramacronucleata</taxon>
        <taxon>Spirotrichea</taxon>
        <taxon>Hypotrichia</taxon>
        <taxon>Euplotida</taxon>
        <taxon>Euplotidae</taxon>
        <taxon>Moneuplotes</taxon>
    </lineage>
</organism>
<reference evidence="2" key="1">
    <citation type="submission" date="2023-07" db="EMBL/GenBank/DDBJ databases">
        <authorList>
            <consortium name="AG Swart"/>
            <person name="Singh M."/>
            <person name="Singh A."/>
            <person name="Seah K."/>
            <person name="Emmerich C."/>
        </authorList>
    </citation>
    <scope>NUCLEOTIDE SEQUENCE</scope>
    <source>
        <strain evidence="2">DP1</strain>
    </source>
</reference>
<name>A0AAD1Y666_EUPCR</name>
<keyword evidence="1" id="KW-0472">Membrane</keyword>